<evidence type="ECO:0000256" key="1">
    <source>
        <dbReference type="SAM" id="MobiDB-lite"/>
    </source>
</evidence>
<accession>A0A098R1F1</accession>
<feature type="compositionally biased region" description="Low complexity" evidence="1">
    <location>
        <begin position="119"/>
        <end position="130"/>
    </location>
</feature>
<dbReference type="AlphaFoldDB" id="A0A098R1F1"/>
<gene>
    <name evidence="2" type="ORF">DC28_01880</name>
</gene>
<protein>
    <submittedName>
        <fullName evidence="2">Uncharacterized protein</fullName>
    </submittedName>
</protein>
<feature type="region of interest" description="Disordered" evidence="1">
    <location>
        <begin position="36"/>
        <end position="137"/>
    </location>
</feature>
<organism evidence="2 3">
    <name type="scientific">Spirochaeta lutea</name>
    <dbReference type="NCBI Taxonomy" id="1480694"/>
    <lineage>
        <taxon>Bacteria</taxon>
        <taxon>Pseudomonadati</taxon>
        <taxon>Spirochaetota</taxon>
        <taxon>Spirochaetia</taxon>
        <taxon>Spirochaetales</taxon>
        <taxon>Spirochaetaceae</taxon>
        <taxon>Spirochaeta</taxon>
    </lineage>
</organism>
<proteinExistence type="predicted"/>
<feature type="compositionally biased region" description="Basic and acidic residues" evidence="1">
    <location>
        <begin position="78"/>
        <end position="89"/>
    </location>
</feature>
<keyword evidence="3" id="KW-1185">Reference proteome</keyword>
<feature type="region of interest" description="Disordered" evidence="1">
    <location>
        <begin position="256"/>
        <end position="294"/>
    </location>
</feature>
<name>A0A098R1F1_9SPIO</name>
<feature type="compositionally biased region" description="Polar residues" evidence="1">
    <location>
        <begin position="42"/>
        <end position="57"/>
    </location>
</feature>
<evidence type="ECO:0000313" key="2">
    <source>
        <dbReference type="EMBL" id="KGE73950.1"/>
    </source>
</evidence>
<dbReference type="Proteomes" id="UP000029692">
    <property type="component" value="Unassembled WGS sequence"/>
</dbReference>
<evidence type="ECO:0000313" key="3">
    <source>
        <dbReference type="Proteomes" id="UP000029692"/>
    </source>
</evidence>
<comment type="caution">
    <text evidence="2">The sequence shown here is derived from an EMBL/GenBank/DDBJ whole genome shotgun (WGS) entry which is preliminary data.</text>
</comment>
<feature type="compositionally biased region" description="Polar residues" evidence="1">
    <location>
        <begin position="256"/>
        <end position="265"/>
    </location>
</feature>
<dbReference type="EMBL" id="JNUP01000001">
    <property type="protein sequence ID" value="KGE73950.1"/>
    <property type="molecule type" value="Genomic_DNA"/>
</dbReference>
<reference evidence="2 3" key="1">
    <citation type="submission" date="2014-05" db="EMBL/GenBank/DDBJ databases">
        <title>De novo Genome Sequence of Spirocheata sp.</title>
        <authorList>
            <person name="Shivani Y."/>
            <person name="Subhash Y."/>
            <person name="Tushar L."/>
            <person name="Sasikala C."/>
            <person name="Ramana C.V."/>
        </authorList>
    </citation>
    <scope>NUCLEOTIDE SEQUENCE [LARGE SCALE GENOMIC DNA]</scope>
    <source>
        <strain evidence="2 3">JC230</strain>
    </source>
</reference>
<sequence length="373" mass="40494">MPELPLIPSPAPASIALEQPLPLPMVQISEKLDVESGYVSEVPTSRGENLPNTTDPSQGLPETPDNHEATPRVANSTGDRETAAVDRVAEANPPSVSPTAPPEVVSVALAPSQVREPAEGGQAEAAGRQPDQNELEMDPEIPEGETVRLRPHDVYSLSQVLRESVFLPGFGWSVTRILEGEDSAASEPREILSISDGRYIADQINLVVSLQYGTEGMHLTLNSTGDEPLAEPQLTQPITLDLERYNLQSGKKDTKSISIVTSMQTEPDKDPDYPQEAPNQVPGVEPVSQGPSLRTVSDRSAIKQEELAIQSSRSGDDVLFAQAQDLAAQKDLTSIKTAVSLYRRLLQEYPLSTHYQQARGAALQLERDYILVR</sequence>